<evidence type="ECO:0000313" key="2">
    <source>
        <dbReference type="EMBL" id="KAK4190374.1"/>
    </source>
</evidence>
<dbReference type="PANTHER" id="PTHR31252:SF11">
    <property type="entry name" value="DUF4419 DOMAIN-CONTAINING PROTEIN"/>
    <property type="match status" value="1"/>
</dbReference>
<dbReference type="Pfam" id="PF14388">
    <property type="entry name" value="DUF4419"/>
    <property type="match status" value="1"/>
</dbReference>
<keyword evidence="3" id="KW-1185">Reference proteome</keyword>
<gene>
    <name evidence="2" type="ORF">QBC35DRAFT_377960</name>
</gene>
<dbReference type="Proteomes" id="UP001302126">
    <property type="component" value="Unassembled WGS sequence"/>
</dbReference>
<dbReference type="InterPro" id="IPR025533">
    <property type="entry name" value="DUF4419"/>
</dbReference>
<feature type="region of interest" description="Disordered" evidence="1">
    <location>
        <begin position="1"/>
        <end position="21"/>
    </location>
</feature>
<evidence type="ECO:0000313" key="3">
    <source>
        <dbReference type="Proteomes" id="UP001302126"/>
    </source>
</evidence>
<name>A0AAN7AKT2_9PEZI</name>
<reference evidence="2" key="2">
    <citation type="submission" date="2023-05" db="EMBL/GenBank/DDBJ databases">
        <authorList>
            <consortium name="Lawrence Berkeley National Laboratory"/>
            <person name="Steindorff A."/>
            <person name="Hensen N."/>
            <person name="Bonometti L."/>
            <person name="Westerberg I."/>
            <person name="Brannstrom I.O."/>
            <person name="Guillou S."/>
            <person name="Cros-Aarteil S."/>
            <person name="Calhoun S."/>
            <person name="Haridas S."/>
            <person name="Kuo A."/>
            <person name="Mondo S."/>
            <person name="Pangilinan J."/>
            <person name="Riley R."/>
            <person name="Labutti K."/>
            <person name="Andreopoulos B."/>
            <person name="Lipzen A."/>
            <person name="Chen C."/>
            <person name="Yanf M."/>
            <person name="Daum C."/>
            <person name="Ng V."/>
            <person name="Clum A."/>
            <person name="Ohm R."/>
            <person name="Martin F."/>
            <person name="Silar P."/>
            <person name="Natvig D."/>
            <person name="Lalanne C."/>
            <person name="Gautier V."/>
            <person name="Ament-Velasquez S.L."/>
            <person name="Kruys A."/>
            <person name="Hutchinson M.I."/>
            <person name="Powell A.J."/>
            <person name="Barry K."/>
            <person name="Miller A.N."/>
            <person name="Grigoriev I.V."/>
            <person name="Debuchy R."/>
            <person name="Gladieux P."/>
            <person name="Thoren M.H."/>
            <person name="Johannesson H."/>
        </authorList>
    </citation>
    <scope>NUCLEOTIDE SEQUENCE</scope>
    <source>
        <strain evidence="2">PSN309</strain>
    </source>
</reference>
<dbReference type="PANTHER" id="PTHR31252">
    <property type="entry name" value="DUF4419 DOMAIN-CONTAINING PROTEIN"/>
    <property type="match status" value="1"/>
</dbReference>
<dbReference type="EMBL" id="MU864366">
    <property type="protein sequence ID" value="KAK4190374.1"/>
    <property type="molecule type" value="Genomic_DNA"/>
</dbReference>
<evidence type="ECO:0000256" key="1">
    <source>
        <dbReference type="SAM" id="MobiDB-lite"/>
    </source>
</evidence>
<comment type="caution">
    <text evidence="2">The sequence shown here is derived from an EMBL/GenBank/DDBJ whole genome shotgun (WGS) entry which is preliminary data.</text>
</comment>
<organism evidence="2 3">
    <name type="scientific">Podospora australis</name>
    <dbReference type="NCBI Taxonomy" id="1536484"/>
    <lineage>
        <taxon>Eukaryota</taxon>
        <taxon>Fungi</taxon>
        <taxon>Dikarya</taxon>
        <taxon>Ascomycota</taxon>
        <taxon>Pezizomycotina</taxon>
        <taxon>Sordariomycetes</taxon>
        <taxon>Sordariomycetidae</taxon>
        <taxon>Sordariales</taxon>
        <taxon>Podosporaceae</taxon>
        <taxon>Podospora</taxon>
    </lineage>
</organism>
<sequence>MPVTIHPSPHPAESALLHPYPRATSPEQLLASITTHESPFPSPPSSPGARRRRTILQSSFSSPPSRTSSVVVHAAKNGLVYTILEAYNHHHNLLLRPDDVWVAILSQLSVYINGSSSSLRHLFVGHQGRKELFIEVDLHSPSLDHGAVAAKMVKLMGENLKGGLDQEFVIPDFTTTGDVEKHTAAVVWMGVMQRFFVYEWGTRCGIPGVTLLGEVEDWVKIYNRAATFIGKGAFGPAAARWFSSPYGLGPVLQGFIQTFKQPDSQSTKHFWQTVVKRNEPNGSGGLTYSGWLVGAFCWFDERGRLLGGVEGGREIGRNEVPMGFVTVPVTLVDGGEKISTEMVGGLVGIEAVEGGGDGDWVMEEGRGDGRREMGRKDTLKPVMGWVMYKT</sequence>
<reference evidence="2" key="1">
    <citation type="journal article" date="2023" name="Mol. Phylogenet. Evol.">
        <title>Genome-scale phylogeny and comparative genomics of the fungal order Sordariales.</title>
        <authorList>
            <person name="Hensen N."/>
            <person name="Bonometti L."/>
            <person name="Westerberg I."/>
            <person name="Brannstrom I.O."/>
            <person name="Guillou S."/>
            <person name="Cros-Aarteil S."/>
            <person name="Calhoun S."/>
            <person name="Haridas S."/>
            <person name="Kuo A."/>
            <person name="Mondo S."/>
            <person name="Pangilinan J."/>
            <person name="Riley R."/>
            <person name="LaButti K."/>
            <person name="Andreopoulos B."/>
            <person name="Lipzen A."/>
            <person name="Chen C."/>
            <person name="Yan M."/>
            <person name="Daum C."/>
            <person name="Ng V."/>
            <person name="Clum A."/>
            <person name="Steindorff A."/>
            <person name="Ohm R.A."/>
            <person name="Martin F."/>
            <person name="Silar P."/>
            <person name="Natvig D.O."/>
            <person name="Lalanne C."/>
            <person name="Gautier V."/>
            <person name="Ament-Velasquez S.L."/>
            <person name="Kruys A."/>
            <person name="Hutchinson M.I."/>
            <person name="Powell A.J."/>
            <person name="Barry K."/>
            <person name="Miller A.N."/>
            <person name="Grigoriev I.V."/>
            <person name="Debuchy R."/>
            <person name="Gladieux P."/>
            <person name="Hiltunen Thoren M."/>
            <person name="Johannesson H."/>
        </authorList>
    </citation>
    <scope>NUCLEOTIDE SEQUENCE</scope>
    <source>
        <strain evidence="2">PSN309</strain>
    </source>
</reference>
<accession>A0AAN7AKT2</accession>
<proteinExistence type="predicted"/>
<dbReference type="AlphaFoldDB" id="A0AAN7AKT2"/>
<protein>
    <submittedName>
        <fullName evidence="2">Uncharacterized protein</fullName>
    </submittedName>
</protein>